<organism evidence="1 2">
    <name type="scientific">Bacillus cereus</name>
    <dbReference type="NCBI Taxonomy" id="1396"/>
    <lineage>
        <taxon>Bacteria</taxon>
        <taxon>Bacillati</taxon>
        <taxon>Bacillota</taxon>
        <taxon>Bacilli</taxon>
        <taxon>Bacillales</taxon>
        <taxon>Bacillaceae</taxon>
        <taxon>Bacillus</taxon>
        <taxon>Bacillus cereus group</taxon>
    </lineage>
</organism>
<dbReference type="Proteomes" id="UP000075476">
    <property type="component" value="Unassembled WGS sequence"/>
</dbReference>
<proteinExistence type="predicted"/>
<sequence length="84" mass="10037">MDLKEELLFMGFLNADVDDKTDEGIYVKVRFKYQYIPEVNKGNEIHQDGKKEFSKATKPEQMFKEIMQWAKDCPKNHGFDIIFW</sequence>
<gene>
    <name evidence="1" type="ORF">AT268_31155</name>
</gene>
<dbReference type="EMBL" id="LOMO01000001">
    <property type="protein sequence ID" value="KXY51003.1"/>
    <property type="molecule type" value="Genomic_DNA"/>
</dbReference>
<comment type="caution">
    <text evidence="1">The sequence shown here is derived from an EMBL/GenBank/DDBJ whole genome shotgun (WGS) entry which is preliminary data.</text>
</comment>
<name>A0A9X0SQ68_BACCE</name>
<evidence type="ECO:0000313" key="1">
    <source>
        <dbReference type="EMBL" id="KXY51003.1"/>
    </source>
</evidence>
<protein>
    <submittedName>
        <fullName evidence="1">Uncharacterized protein</fullName>
    </submittedName>
</protein>
<dbReference type="AlphaFoldDB" id="A0A9X0SQ68"/>
<dbReference type="RefSeq" id="WP_061662343.1">
    <property type="nucleotide sequence ID" value="NZ_LOMO01000001.1"/>
</dbReference>
<reference evidence="1 2" key="1">
    <citation type="submission" date="2015-12" db="EMBL/GenBank/DDBJ databases">
        <title>Bacillus cereus Group isolate.</title>
        <authorList>
            <person name="Kovac J."/>
        </authorList>
    </citation>
    <scope>NUCLEOTIDE SEQUENCE [LARGE SCALE GENOMIC DNA]</scope>
    <source>
        <strain evidence="1 2">FSL K6-0073</strain>
    </source>
</reference>
<evidence type="ECO:0000313" key="2">
    <source>
        <dbReference type="Proteomes" id="UP000075476"/>
    </source>
</evidence>
<accession>A0A9X0SQ68</accession>